<dbReference type="InterPro" id="IPR031552">
    <property type="entry name" value="ParE-like_toxin"/>
</dbReference>
<dbReference type="Proteomes" id="UP000190198">
    <property type="component" value="Unassembled WGS sequence"/>
</dbReference>
<reference evidence="1 2" key="1">
    <citation type="submission" date="2016-11" db="EMBL/GenBank/DDBJ databases">
        <title>Mixed transmission modes and dynamic genome evolution in an obligate animal-bacterial symbiosis.</title>
        <authorList>
            <person name="Russell S.L."/>
            <person name="Corbett-Detig R.B."/>
            <person name="Cavanaugh C.M."/>
        </authorList>
    </citation>
    <scope>NUCLEOTIDE SEQUENCE [LARGE SCALE GENOMIC DNA]</scope>
    <source>
        <strain evidence="1">Sp-SM6</strain>
    </source>
</reference>
<proteinExistence type="predicted"/>
<comment type="caution">
    <text evidence="1">The sequence shown here is derived from an EMBL/GenBank/DDBJ whole genome shotgun (WGS) entry which is preliminary data.</text>
</comment>
<sequence>MDDAISVQQTRLFARTVKKLKKNQKPDLDEAIKAVLKSPLIGEKKRGDLSYLRVHKFRMAGQPTLLGYSYESGNIVLQLISLGSHENFYRDLKR</sequence>
<dbReference type="EMBL" id="MPRK01000150">
    <property type="protein sequence ID" value="OOZ38921.1"/>
    <property type="molecule type" value="Genomic_DNA"/>
</dbReference>
<evidence type="ECO:0000313" key="2">
    <source>
        <dbReference type="Proteomes" id="UP000190198"/>
    </source>
</evidence>
<evidence type="ECO:0000313" key="1">
    <source>
        <dbReference type="EMBL" id="OOZ38921.1"/>
    </source>
</evidence>
<protein>
    <submittedName>
        <fullName evidence="1">Addiction module toxin RelE</fullName>
    </submittedName>
</protein>
<dbReference type="OrthoDB" id="5296677at2"/>
<organism evidence="1 2">
    <name type="scientific">Solemya elarraichensis gill symbiont</name>
    <dbReference type="NCBI Taxonomy" id="1918949"/>
    <lineage>
        <taxon>Bacteria</taxon>
        <taxon>Pseudomonadati</taxon>
        <taxon>Pseudomonadota</taxon>
        <taxon>Gammaproteobacteria</taxon>
        <taxon>sulfur-oxidizing symbionts</taxon>
    </lineage>
</organism>
<dbReference type="Pfam" id="PF15781">
    <property type="entry name" value="ParE-like_toxin"/>
    <property type="match status" value="1"/>
</dbReference>
<dbReference type="AlphaFoldDB" id="A0A1T2L1H1"/>
<keyword evidence="2" id="KW-1185">Reference proteome</keyword>
<accession>A0A1T2L1H1</accession>
<dbReference type="RefSeq" id="WP_078477198.1">
    <property type="nucleotide sequence ID" value="NZ_MPRK01000150.1"/>
</dbReference>
<gene>
    <name evidence="1" type="ORF">BOW52_07870</name>
</gene>
<name>A0A1T2L1H1_9GAMM</name>